<feature type="region of interest" description="Disordered" evidence="1">
    <location>
        <begin position="121"/>
        <end position="149"/>
    </location>
</feature>
<evidence type="ECO:0000313" key="2">
    <source>
        <dbReference type="EMBL" id="KAF0692742.1"/>
    </source>
</evidence>
<organism evidence="3 4">
    <name type="scientific">Aphanomyces stellatus</name>
    <dbReference type="NCBI Taxonomy" id="120398"/>
    <lineage>
        <taxon>Eukaryota</taxon>
        <taxon>Sar</taxon>
        <taxon>Stramenopiles</taxon>
        <taxon>Oomycota</taxon>
        <taxon>Saprolegniomycetes</taxon>
        <taxon>Saprolegniales</taxon>
        <taxon>Verrucalvaceae</taxon>
        <taxon>Aphanomyces</taxon>
    </lineage>
</organism>
<evidence type="ECO:0000313" key="3">
    <source>
        <dbReference type="EMBL" id="VFT92978.1"/>
    </source>
</evidence>
<feature type="compositionally biased region" description="Polar residues" evidence="1">
    <location>
        <begin position="130"/>
        <end position="149"/>
    </location>
</feature>
<dbReference type="EMBL" id="CAADRA010005874">
    <property type="protein sequence ID" value="VFT92978.1"/>
    <property type="molecule type" value="Genomic_DNA"/>
</dbReference>
<protein>
    <submittedName>
        <fullName evidence="3">Aste57867_16200 protein</fullName>
    </submittedName>
</protein>
<evidence type="ECO:0000313" key="4">
    <source>
        <dbReference type="Proteomes" id="UP000332933"/>
    </source>
</evidence>
<reference evidence="2" key="2">
    <citation type="submission" date="2019-06" db="EMBL/GenBank/DDBJ databases">
        <title>Genomics analysis of Aphanomyces spp. identifies a new class of oomycete effector associated with host adaptation.</title>
        <authorList>
            <person name="Gaulin E."/>
        </authorList>
    </citation>
    <scope>NUCLEOTIDE SEQUENCE</scope>
    <source>
        <strain evidence="2">CBS 578.67</strain>
    </source>
</reference>
<accession>A0A485L837</accession>
<keyword evidence="4" id="KW-1185">Reference proteome</keyword>
<gene>
    <name evidence="3" type="primary">Aste57867_16200</name>
    <name evidence="2" type="ORF">As57867_016144</name>
    <name evidence="3" type="ORF">ASTE57867_16200</name>
</gene>
<evidence type="ECO:0000256" key="1">
    <source>
        <dbReference type="SAM" id="MobiDB-lite"/>
    </source>
</evidence>
<dbReference type="EMBL" id="VJMH01005853">
    <property type="protein sequence ID" value="KAF0692742.1"/>
    <property type="molecule type" value="Genomic_DNA"/>
</dbReference>
<sequence length="202" mass="21996">MSPSTTPTIPVITSLEFKDDVHQTFQSKVLHLERAFDAIDWTEMESHFQTPFVLAADVALDVFNAVFVVNDDSPPCFRYVCRNARGDVFVDELPGATIHESVARYFGDAVTAGTGVVKRGTAAGSRMDPATQTKSIKQPNSSDAPNHSTLHLKPIPNGLEFYQWPTLVVEVGRNWPSRLDQAGGLNTLASSISSASTLHPIV</sequence>
<dbReference type="AlphaFoldDB" id="A0A485L837"/>
<proteinExistence type="predicted"/>
<reference evidence="3 4" key="1">
    <citation type="submission" date="2019-03" db="EMBL/GenBank/DDBJ databases">
        <authorList>
            <person name="Gaulin E."/>
            <person name="Dumas B."/>
        </authorList>
    </citation>
    <scope>NUCLEOTIDE SEQUENCE [LARGE SCALE GENOMIC DNA]</scope>
    <source>
        <strain evidence="3">CBS 568.67</strain>
    </source>
</reference>
<dbReference type="Proteomes" id="UP000332933">
    <property type="component" value="Unassembled WGS sequence"/>
</dbReference>
<name>A0A485L837_9STRA</name>